<dbReference type="InterPro" id="IPR043148">
    <property type="entry name" value="TagF_C"/>
</dbReference>
<dbReference type="PANTHER" id="PTHR37316">
    <property type="entry name" value="TEICHOIC ACID GLYCEROL-PHOSPHATE PRIMASE"/>
    <property type="match status" value="1"/>
</dbReference>
<keyword evidence="4" id="KW-0808">Transferase</keyword>
<evidence type="ECO:0000256" key="1">
    <source>
        <dbReference type="ARBA" id="ARBA00004202"/>
    </source>
</evidence>
<comment type="subcellular location">
    <subcellularLocation>
        <location evidence="1">Cell membrane</location>
        <topology evidence="1">Peripheral membrane protein</topology>
    </subcellularLocation>
</comment>
<comment type="similarity">
    <text evidence="2">Belongs to the CDP-glycerol glycerophosphotransferase family.</text>
</comment>
<evidence type="ECO:0000256" key="6">
    <source>
        <dbReference type="ARBA" id="ARBA00023136"/>
    </source>
</evidence>
<keyword evidence="6" id="KW-0472">Membrane</keyword>
<protein>
    <submittedName>
        <fullName evidence="7">CDP-glycerol glycerophosphotransferase family protein</fullName>
    </submittedName>
</protein>
<dbReference type="Gene3D" id="3.40.50.11820">
    <property type="match status" value="1"/>
</dbReference>
<keyword evidence="5" id="KW-0777">Teichoic acid biosynthesis</keyword>
<keyword evidence="8" id="KW-1185">Reference proteome</keyword>
<dbReference type="PANTHER" id="PTHR37316:SF3">
    <property type="entry name" value="TEICHOIC ACID GLYCEROL-PHOSPHATE TRANSFERASE"/>
    <property type="match status" value="1"/>
</dbReference>
<evidence type="ECO:0000256" key="4">
    <source>
        <dbReference type="ARBA" id="ARBA00022679"/>
    </source>
</evidence>
<dbReference type="Gene3D" id="3.40.50.12580">
    <property type="match status" value="1"/>
</dbReference>
<dbReference type="InterPro" id="IPR051612">
    <property type="entry name" value="Teichoic_Acid_Biosynth"/>
</dbReference>
<proteinExistence type="inferred from homology"/>
<sequence length="344" mass="40683">MNNHPEYQNIWVINDDDKERFYKLISNYTTSKNFKIYKKKSLLGLYYFSKSKYIFHTHGIFNNISLSKKQVNVNLWHGMPLKNIGHLDNNKRVPESNYVISTSKLFQEIMSKAFDLDLENVINSGQPRNDFIFSNKFSLLDLINKQKKDFEKVILWMPTYRKSIVGDVRVDGELGDSNNFLEKEQLSKLNTFFESINSICFVKLHPMDFMKVKDFNQYSNLCFLENSIFEEKGISLYSVLNQTDLLLTDFSSIYIDYLLLDKPIAFLVSDFDQYKNSRGFVFDKPIDFMPGEIIIQQEDLIPFLEKTFIDKQDLYKEKRKKITEVFHESKNNFSQNVFNTIIKK</sequence>
<organism evidence="7 8">
    <name type="scientific">Polaribacter ponticola</name>
    <dbReference type="NCBI Taxonomy" id="2978475"/>
    <lineage>
        <taxon>Bacteria</taxon>
        <taxon>Pseudomonadati</taxon>
        <taxon>Bacteroidota</taxon>
        <taxon>Flavobacteriia</taxon>
        <taxon>Flavobacteriales</taxon>
        <taxon>Flavobacteriaceae</taxon>
    </lineage>
</organism>
<dbReference type="RefSeq" id="WP_274270586.1">
    <property type="nucleotide sequence ID" value="NZ_JAOSLC020000003.1"/>
</dbReference>
<evidence type="ECO:0000256" key="5">
    <source>
        <dbReference type="ARBA" id="ARBA00022944"/>
    </source>
</evidence>
<dbReference type="Pfam" id="PF04464">
    <property type="entry name" value="Glyphos_transf"/>
    <property type="match status" value="1"/>
</dbReference>
<reference evidence="7" key="1">
    <citation type="submission" date="2023-02" db="EMBL/GenBank/DDBJ databases">
        <title>Polaribacter ponticola sp. nov., isolated from seawater.</title>
        <authorList>
            <person name="Baek J.H."/>
            <person name="Kim J.M."/>
            <person name="Choi D.G."/>
            <person name="Jeon C.O."/>
        </authorList>
    </citation>
    <scope>NUCLEOTIDE SEQUENCE</scope>
    <source>
        <strain evidence="7">MSW5</strain>
    </source>
</reference>
<evidence type="ECO:0000313" key="8">
    <source>
        <dbReference type="Proteomes" id="UP001151478"/>
    </source>
</evidence>
<gene>
    <name evidence="7" type="ORF">N5A56_012190</name>
</gene>
<dbReference type="EMBL" id="JAOSLC020000003">
    <property type="protein sequence ID" value="MDD7915125.1"/>
    <property type="molecule type" value="Genomic_DNA"/>
</dbReference>
<keyword evidence="3" id="KW-1003">Cell membrane</keyword>
<dbReference type="InterPro" id="IPR007554">
    <property type="entry name" value="Glycerophosphate_synth"/>
</dbReference>
<evidence type="ECO:0000313" key="7">
    <source>
        <dbReference type="EMBL" id="MDD7915125.1"/>
    </source>
</evidence>
<accession>A0ABT5SAL1</accession>
<evidence type="ECO:0000256" key="3">
    <source>
        <dbReference type="ARBA" id="ARBA00022475"/>
    </source>
</evidence>
<dbReference type="Proteomes" id="UP001151478">
    <property type="component" value="Unassembled WGS sequence"/>
</dbReference>
<dbReference type="InterPro" id="IPR043149">
    <property type="entry name" value="TagF_N"/>
</dbReference>
<evidence type="ECO:0000256" key="2">
    <source>
        <dbReference type="ARBA" id="ARBA00010488"/>
    </source>
</evidence>
<comment type="caution">
    <text evidence="7">The sequence shown here is derived from an EMBL/GenBank/DDBJ whole genome shotgun (WGS) entry which is preliminary data.</text>
</comment>
<name>A0ABT5SAL1_9FLAO</name>